<accession>A0ABR2GYS4</accession>
<evidence type="ECO:0000256" key="1">
    <source>
        <dbReference type="SAM" id="MobiDB-lite"/>
    </source>
</evidence>
<sequence length="339" mass="38242">MSFGEENFSSSFTFQDEEYFTSVGGDLSIDDSFFVGLLSHLPTEEIKDSSLPPPLIDENIEPPSTQPTTILEGNLPIQVSDSNILKSPQFSEETPPMGNSNYPYQALQPSDSNTIKNTNSSLLQNDKISRETPPMTTPIYSTHPQNSPTIQYGQILVETPAIISVPYPIQLQNSPNALFYMTNMTNSNSSSFCRCVTTRAEVLNTQTHLPSGSGHQVSGSLEGASNSDSNSKPEEYTAEDLQKLFSTLYRQQSFCKECIFEIHNIIVQILKDEGVKTDMKKVTRDENKSKKLYLKNNCKYYLIIKKYATKDIAEKARQIVYEEKKQKELKKQQGKMKFY</sequence>
<proteinExistence type="predicted"/>
<keyword evidence="3" id="KW-1185">Reference proteome</keyword>
<evidence type="ECO:0000313" key="2">
    <source>
        <dbReference type="EMBL" id="KAK8839084.1"/>
    </source>
</evidence>
<evidence type="ECO:0000313" key="3">
    <source>
        <dbReference type="Proteomes" id="UP001470230"/>
    </source>
</evidence>
<reference evidence="2 3" key="1">
    <citation type="submission" date="2024-04" db="EMBL/GenBank/DDBJ databases">
        <title>Tritrichomonas musculus Genome.</title>
        <authorList>
            <person name="Alves-Ferreira E."/>
            <person name="Grigg M."/>
            <person name="Lorenzi H."/>
            <person name="Galac M."/>
        </authorList>
    </citation>
    <scope>NUCLEOTIDE SEQUENCE [LARGE SCALE GENOMIC DNA]</scope>
    <source>
        <strain evidence="2 3">EAF2021</strain>
    </source>
</reference>
<name>A0ABR2GYS4_9EUKA</name>
<organism evidence="2 3">
    <name type="scientific">Tritrichomonas musculus</name>
    <dbReference type="NCBI Taxonomy" id="1915356"/>
    <lineage>
        <taxon>Eukaryota</taxon>
        <taxon>Metamonada</taxon>
        <taxon>Parabasalia</taxon>
        <taxon>Tritrichomonadida</taxon>
        <taxon>Tritrichomonadidae</taxon>
        <taxon>Tritrichomonas</taxon>
    </lineage>
</organism>
<feature type="compositionally biased region" description="Polar residues" evidence="1">
    <location>
        <begin position="207"/>
        <end position="230"/>
    </location>
</feature>
<comment type="caution">
    <text evidence="2">The sequence shown here is derived from an EMBL/GenBank/DDBJ whole genome shotgun (WGS) entry which is preliminary data.</text>
</comment>
<dbReference type="Proteomes" id="UP001470230">
    <property type="component" value="Unassembled WGS sequence"/>
</dbReference>
<protein>
    <submittedName>
        <fullName evidence="2">Uncharacterized protein</fullName>
    </submittedName>
</protein>
<dbReference type="EMBL" id="JAPFFF010000053">
    <property type="protein sequence ID" value="KAK8839084.1"/>
    <property type="molecule type" value="Genomic_DNA"/>
</dbReference>
<feature type="region of interest" description="Disordered" evidence="1">
    <location>
        <begin position="207"/>
        <end position="235"/>
    </location>
</feature>
<gene>
    <name evidence="2" type="ORF">M9Y10_032554</name>
</gene>